<dbReference type="PANTHER" id="PTHR34071:SF2">
    <property type="entry name" value="FLAVIN-NUCLEOTIDE-BINDING PROTEIN"/>
    <property type="match status" value="1"/>
</dbReference>
<comment type="caution">
    <text evidence="1">The sequence shown here is derived from an EMBL/GenBank/DDBJ whole genome shotgun (WGS) entry which is preliminary data.</text>
</comment>
<dbReference type="RefSeq" id="WP_204375080.1">
    <property type="nucleotide sequence ID" value="NZ_LGIA01000220.1"/>
</dbReference>
<dbReference type="AlphaFoldDB" id="A0A0L8V2K9"/>
<keyword evidence="2" id="KW-1185">Reference proteome</keyword>
<protein>
    <recommendedName>
        <fullName evidence="3">Flavin-nucleotide-binding protein</fullName>
    </recommendedName>
</protein>
<reference evidence="2" key="1">
    <citation type="submission" date="2015-07" db="EMBL/GenBank/DDBJ databases">
        <title>Genome sequencing of Sunxiuqinia dokdonensis strain SK.</title>
        <authorList>
            <person name="Ahn S."/>
            <person name="Kim B.-C."/>
        </authorList>
    </citation>
    <scope>NUCLEOTIDE SEQUENCE [LARGE SCALE GENOMIC DNA]</scope>
    <source>
        <strain evidence="2">SK</strain>
    </source>
</reference>
<organism evidence="1 2">
    <name type="scientific">Sunxiuqinia dokdonensis</name>
    <dbReference type="NCBI Taxonomy" id="1409788"/>
    <lineage>
        <taxon>Bacteria</taxon>
        <taxon>Pseudomonadati</taxon>
        <taxon>Bacteroidota</taxon>
        <taxon>Bacteroidia</taxon>
        <taxon>Marinilabiliales</taxon>
        <taxon>Prolixibacteraceae</taxon>
        <taxon>Sunxiuqinia</taxon>
    </lineage>
</organism>
<dbReference type="Gene3D" id="2.30.110.10">
    <property type="entry name" value="Electron Transport, Fmn-binding Protein, Chain A"/>
    <property type="match status" value="1"/>
</dbReference>
<dbReference type="InterPro" id="IPR012349">
    <property type="entry name" value="Split_barrel_FMN-bd"/>
</dbReference>
<dbReference type="SUPFAM" id="SSF50475">
    <property type="entry name" value="FMN-binding split barrel"/>
    <property type="match status" value="1"/>
</dbReference>
<dbReference type="InterPro" id="IPR024747">
    <property type="entry name" value="Pyridox_Oxase-rel"/>
</dbReference>
<gene>
    <name evidence="1" type="ORF">NC99_45730</name>
</gene>
<name>A0A0L8V2K9_9BACT</name>
<dbReference type="Pfam" id="PF12900">
    <property type="entry name" value="Pyridox_ox_2"/>
    <property type="match status" value="1"/>
</dbReference>
<dbReference type="STRING" id="1409788.NC99_45730"/>
<evidence type="ECO:0000313" key="2">
    <source>
        <dbReference type="Proteomes" id="UP000036958"/>
    </source>
</evidence>
<sequence>MQQYHLQNRPNRELTQESEMADILKNGKFAVIAMCRENEPYVVTLSYGYDVEKKSLYFHCAPQGLKLEFLSCNQNVCATVIDDGGYIPGACEHEYQSVVFWGNMQIVSDLEEKKHGMSIILHHLEDNDFVVSEKMVKSEKYYSKMELLRLDIKQIHGKAGR</sequence>
<proteinExistence type="predicted"/>
<dbReference type="PANTHER" id="PTHR34071">
    <property type="entry name" value="5-NITROIMIDAZOLE ANTIBIOTICS RESISTANCE PROTEIN, NIMA-FAMILY-RELATED PROTEIN-RELATED"/>
    <property type="match status" value="1"/>
</dbReference>
<evidence type="ECO:0008006" key="3">
    <source>
        <dbReference type="Google" id="ProtNLM"/>
    </source>
</evidence>
<accession>A0A0L8V2K9</accession>
<evidence type="ECO:0000313" key="1">
    <source>
        <dbReference type="EMBL" id="KOH42618.1"/>
    </source>
</evidence>
<dbReference type="Proteomes" id="UP000036958">
    <property type="component" value="Unassembled WGS sequence"/>
</dbReference>
<dbReference type="EMBL" id="LGIA01000220">
    <property type="protein sequence ID" value="KOH42618.1"/>
    <property type="molecule type" value="Genomic_DNA"/>
</dbReference>